<keyword evidence="1" id="KW-0812">Transmembrane</keyword>
<name>A0A2W2E254_9ACTN</name>
<comment type="caution">
    <text evidence="2">The sequence shown here is derived from an EMBL/GenBank/DDBJ whole genome shotgun (WGS) entry which is preliminary data.</text>
</comment>
<proteinExistence type="predicted"/>
<evidence type="ECO:0000313" key="2">
    <source>
        <dbReference type="EMBL" id="PZG18072.1"/>
    </source>
</evidence>
<keyword evidence="1" id="KW-1133">Transmembrane helix</keyword>
<dbReference type="EMBL" id="POUA01000676">
    <property type="protein sequence ID" value="PZG18072.1"/>
    <property type="molecule type" value="Genomic_DNA"/>
</dbReference>
<organism evidence="2 3">
    <name type="scientific">Spongiactinospora gelatinilytica</name>
    <dbReference type="NCBI Taxonomy" id="2666298"/>
    <lineage>
        <taxon>Bacteria</taxon>
        <taxon>Bacillati</taxon>
        <taxon>Actinomycetota</taxon>
        <taxon>Actinomycetes</taxon>
        <taxon>Streptosporangiales</taxon>
        <taxon>Streptosporangiaceae</taxon>
        <taxon>Spongiactinospora</taxon>
    </lineage>
</organism>
<keyword evidence="3" id="KW-1185">Reference proteome</keyword>
<dbReference type="Proteomes" id="UP000248544">
    <property type="component" value="Unassembled WGS sequence"/>
</dbReference>
<accession>A0A2W2E254</accession>
<reference evidence="2 3" key="1">
    <citation type="submission" date="2018-01" db="EMBL/GenBank/DDBJ databases">
        <title>Draft genome sequence of Sphaerisporangium sp. 7K107.</title>
        <authorList>
            <person name="Sahin N."/>
            <person name="Saygin H."/>
            <person name="Ay H."/>
        </authorList>
    </citation>
    <scope>NUCLEOTIDE SEQUENCE [LARGE SCALE GENOMIC DNA]</scope>
    <source>
        <strain evidence="2 3">7K107</strain>
    </source>
</reference>
<feature type="transmembrane region" description="Helical" evidence="1">
    <location>
        <begin position="50"/>
        <end position="72"/>
    </location>
</feature>
<dbReference type="AlphaFoldDB" id="A0A2W2E254"/>
<gene>
    <name evidence="2" type="ORF">C1I98_38480</name>
</gene>
<evidence type="ECO:0000313" key="3">
    <source>
        <dbReference type="Proteomes" id="UP000248544"/>
    </source>
</evidence>
<keyword evidence="1" id="KW-0472">Membrane</keyword>
<sequence length="73" mass="7229">MRELRDFAGTVLVLAVLGVAAGVVWSLVAPRAPYVALDGGPALADPSTQALVAADGWFAVITGAVGLVVGLVG</sequence>
<feature type="non-terminal residue" evidence="2">
    <location>
        <position position="73"/>
    </location>
</feature>
<protein>
    <submittedName>
        <fullName evidence="2">Uncharacterized protein</fullName>
    </submittedName>
</protein>
<evidence type="ECO:0000256" key="1">
    <source>
        <dbReference type="SAM" id="Phobius"/>
    </source>
</evidence>